<dbReference type="GO" id="GO:0008812">
    <property type="term" value="F:choline dehydrogenase activity"/>
    <property type="evidence" value="ECO:0007669"/>
    <property type="project" value="TreeGrafter"/>
</dbReference>
<evidence type="ECO:0000259" key="6">
    <source>
        <dbReference type="Pfam" id="PF00732"/>
    </source>
</evidence>
<feature type="domain" description="Glucose-methanol-choline oxidoreductase N-terminal" evidence="6">
    <location>
        <begin position="72"/>
        <end position="372"/>
    </location>
</feature>
<dbReference type="Gene3D" id="3.50.50.60">
    <property type="entry name" value="FAD/NAD(P)-binding domain"/>
    <property type="match status" value="1"/>
</dbReference>
<dbReference type="PANTHER" id="PTHR11552">
    <property type="entry name" value="GLUCOSE-METHANOL-CHOLINE GMC OXIDOREDUCTASE"/>
    <property type="match status" value="1"/>
</dbReference>
<dbReference type="OrthoDB" id="269227at2759"/>
<dbReference type="SUPFAM" id="SSF54373">
    <property type="entry name" value="FAD-linked reductases, C-terminal domain"/>
    <property type="match status" value="1"/>
</dbReference>
<dbReference type="InterPro" id="IPR007867">
    <property type="entry name" value="GMC_OxRtase_C"/>
</dbReference>
<name>R7Q9C0_CHOCR</name>
<evidence type="ECO:0000256" key="5">
    <source>
        <dbReference type="PIRSR" id="PIRSR000137-2"/>
    </source>
</evidence>
<dbReference type="OMA" id="NHFESCA"/>
<keyword evidence="9" id="KW-1185">Reference proteome</keyword>
<feature type="binding site" evidence="5">
    <location>
        <position position="150"/>
    </location>
    <ligand>
        <name>FAD</name>
        <dbReference type="ChEBI" id="CHEBI:57692"/>
    </ligand>
</feature>
<dbReference type="RefSeq" id="XP_005714951.1">
    <property type="nucleotide sequence ID" value="XM_005714894.1"/>
</dbReference>
<feature type="domain" description="Glucose-methanol-choline oxidoreductase C-terminal" evidence="7">
    <location>
        <begin position="484"/>
        <end position="617"/>
    </location>
</feature>
<organism evidence="8 9">
    <name type="scientific">Chondrus crispus</name>
    <name type="common">Carrageen Irish moss</name>
    <name type="synonym">Polymorpha crispa</name>
    <dbReference type="NCBI Taxonomy" id="2769"/>
    <lineage>
        <taxon>Eukaryota</taxon>
        <taxon>Rhodophyta</taxon>
        <taxon>Florideophyceae</taxon>
        <taxon>Rhodymeniophycidae</taxon>
        <taxon>Gigartinales</taxon>
        <taxon>Gigartinaceae</taxon>
        <taxon>Chondrus</taxon>
    </lineage>
</organism>
<dbReference type="EMBL" id="HG001718">
    <property type="protein sequence ID" value="CDF35132.1"/>
    <property type="molecule type" value="Genomic_DNA"/>
</dbReference>
<feature type="binding site" evidence="5">
    <location>
        <position position="289"/>
    </location>
    <ligand>
        <name>FAD</name>
        <dbReference type="ChEBI" id="CHEBI:57692"/>
    </ligand>
</feature>
<evidence type="ECO:0000256" key="3">
    <source>
        <dbReference type="ARBA" id="ARBA00022630"/>
    </source>
</evidence>
<evidence type="ECO:0000256" key="1">
    <source>
        <dbReference type="ARBA" id="ARBA00001974"/>
    </source>
</evidence>
<dbReference type="PhylomeDB" id="R7Q9C0"/>
<accession>R7Q9C0</accession>
<sequence>MASPCPAFATPIAVPRSTLTSLISSSSSCTPRPVRTPAPPTHRRLIHMAAPAGTVASTFRRTVPSSEAATTYDYIIVGGGAAGCVLANRLTEDPSTRVLLLEAGKPDDSFYLHVPLGFPYLLGSPNDWAFVTEPEPNLANRRLYFPRGKVLGGSHAISVMLYHRGHPADYTAWAESAPGWAPQDVLPYFLKSESQQSAVPNQDAHGYEGPLAVSDLARLNPMSKAFIKAAHNAAGLNHNPDFNDWATGQDGVGPFQVTQRDGSRESPATSYLRAAKGRRNLTVMTGAVVERILFENPAGSSTPVATAVSFIDSKGTRVRMSASREILLCGGVYATPQLLMLSGVGPAEHLRSHGIEIVADVPAVGQNLQDHAAAMVSFESQNPEKDKANSSVYYTERTGKNIGTLLNYVFRGKGPLTSPMCEAGGFAKTDPSMDACDLQLRFIPFVSEPDPYHSLADFATAGSYLQNRANRPTGFTIQSVAARPKSRGHVQLRSTDVRDSMSIHGNWISNDADLKTLVHGVKLCRTIGNDDSMKEFRGRELYPGGEKVSDADIEAYIRDTCHTANAMVGTCRMGIGEQAAVDPALQVKGVARLRVVDSSVMPTLPGGQSGAPTMMIAEKGADLIRAAARQADAATVGAAA</sequence>
<dbReference type="InterPro" id="IPR000172">
    <property type="entry name" value="GMC_OxRdtase_N"/>
</dbReference>
<keyword evidence="3" id="KW-0285">Flavoprotein</keyword>
<dbReference type="Pfam" id="PF05199">
    <property type="entry name" value="GMC_oxred_C"/>
    <property type="match status" value="1"/>
</dbReference>
<dbReference type="SUPFAM" id="SSF51905">
    <property type="entry name" value="FAD/NAD(P)-binding domain"/>
    <property type="match status" value="1"/>
</dbReference>
<dbReference type="InterPro" id="IPR012132">
    <property type="entry name" value="GMC_OxRdtase"/>
</dbReference>
<dbReference type="InterPro" id="IPR036188">
    <property type="entry name" value="FAD/NAD-bd_sf"/>
</dbReference>
<dbReference type="PANTHER" id="PTHR11552:SF147">
    <property type="entry name" value="CHOLINE DEHYDROGENASE, MITOCHONDRIAL"/>
    <property type="match status" value="1"/>
</dbReference>
<dbReference type="GO" id="GO:0016020">
    <property type="term" value="C:membrane"/>
    <property type="evidence" value="ECO:0007669"/>
    <property type="project" value="TreeGrafter"/>
</dbReference>
<dbReference type="KEGG" id="ccp:CHC_T00008591001"/>
<evidence type="ECO:0000313" key="8">
    <source>
        <dbReference type="EMBL" id="CDF35132.1"/>
    </source>
</evidence>
<proteinExistence type="inferred from homology"/>
<protein>
    <submittedName>
        <fullName evidence="8">Probable dehydrogenase</fullName>
    </submittedName>
</protein>
<dbReference type="AlphaFoldDB" id="R7Q9C0"/>
<dbReference type="Pfam" id="PF00732">
    <property type="entry name" value="GMC_oxred_N"/>
    <property type="match status" value="1"/>
</dbReference>
<keyword evidence="4 5" id="KW-0274">FAD</keyword>
<evidence type="ECO:0000256" key="4">
    <source>
        <dbReference type="ARBA" id="ARBA00022827"/>
    </source>
</evidence>
<dbReference type="GO" id="GO:0050660">
    <property type="term" value="F:flavin adenine dinucleotide binding"/>
    <property type="evidence" value="ECO:0007669"/>
    <property type="project" value="InterPro"/>
</dbReference>
<evidence type="ECO:0000259" key="7">
    <source>
        <dbReference type="Pfam" id="PF05199"/>
    </source>
</evidence>
<reference evidence="9" key="1">
    <citation type="journal article" date="2013" name="Proc. Natl. Acad. Sci. U.S.A.">
        <title>Genome structure and metabolic features in the red seaweed Chondrus crispus shed light on evolution of the Archaeplastida.</title>
        <authorList>
            <person name="Collen J."/>
            <person name="Porcel B."/>
            <person name="Carre W."/>
            <person name="Ball S.G."/>
            <person name="Chaparro C."/>
            <person name="Tonon T."/>
            <person name="Barbeyron T."/>
            <person name="Michel G."/>
            <person name="Noel B."/>
            <person name="Valentin K."/>
            <person name="Elias M."/>
            <person name="Artiguenave F."/>
            <person name="Arun A."/>
            <person name="Aury J.M."/>
            <person name="Barbosa-Neto J.F."/>
            <person name="Bothwell J.H."/>
            <person name="Bouget F.Y."/>
            <person name="Brillet L."/>
            <person name="Cabello-Hurtado F."/>
            <person name="Capella-Gutierrez S."/>
            <person name="Charrier B."/>
            <person name="Cladiere L."/>
            <person name="Cock J.M."/>
            <person name="Coelho S.M."/>
            <person name="Colleoni C."/>
            <person name="Czjzek M."/>
            <person name="Da Silva C."/>
            <person name="Delage L."/>
            <person name="Denoeud F."/>
            <person name="Deschamps P."/>
            <person name="Dittami S.M."/>
            <person name="Gabaldon T."/>
            <person name="Gachon C.M."/>
            <person name="Groisillier A."/>
            <person name="Herve C."/>
            <person name="Jabbari K."/>
            <person name="Katinka M."/>
            <person name="Kloareg B."/>
            <person name="Kowalczyk N."/>
            <person name="Labadie K."/>
            <person name="Leblanc C."/>
            <person name="Lopez P.J."/>
            <person name="McLachlan D.H."/>
            <person name="Meslet-Cladiere L."/>
            <person name="Moustafa A."/>
            <person name="Nehr Z."/>
            <person name="Nyvall Collen P."/>
            <person name="Panaud O."/>
            <person name="Partensky F."/>
            <person name="Poulain J."/>
            <person name="Rensing S.A."/>
            <person name="Rousvoal S."/>
            <person name="Samson G."/>
            <person name="Symeonidi A."/>
            <person name="Weissenbach J."/>
            <person name="Zambounis A."/>
            <person name="Wincker P."/>
            <person name="Boyen C."/>
        </authorList>
    </citation>
    <scope>NUCLEOTIDE SEQUENCE [LARGE SCALE GENOMIC DNA]</scope>
    <source>
        <strain evidence="9">cv. Stackhouse</strain>
    </source>
</reference>
<dbReference type="Gene3D" id="3.30.560.10">
    <property type="entry name" value="Glucose Oxidase, domain 3"/>
    <property type="match status" value="1"/>
</dbReference>
<dbReference type="GO" id="GO:0019285">
    <property type="term" value="P:glycine betaine biosynthetic process from choline"/>
    <property type="evidence" value="ECO:0007669"/>
    <property type="project" value="TreeGrafter"/>
</dbReference>
<evidence type="ECO:0000256" key="2">
    <source>
        <dbReference type="ARBA" id="ARBA00010790"/>
    </source>
</evidence>
<evidence type="ECO:0000313" key="9">
    <source>
        <dbReference type="Proteomes" id="UP000012073"/>
    </source>
</evidence>
<dbReference type="GeneID" id="17322657"/>
<comment type="similarity">
    <text evidence="2">Belongs to the GMC oxidoreductase family.</text>
</comment>
<dbReference type="Gramene" id="CDF35132">
    <property type="protein sequence ID" value="CDF35132"/>
    <property type="gene ID" value="CHC_T00008591001"/>
</dbReference>
<dbReference type="STRING" id="2769.R7Q9C0"/>
<dbReference type="Proteomes" id="UP000012073">
    <property type="component" value="Unassembled WGS sequence"/>
</dbReference>
<dbReference type="PIRSF" id="PIRSF000137">
    <property type="entry name" value="Alcohol_oxidase"/>
    <property type="match status" value="1"/>
</dbReference>
<comment type="cofactor">
    <cofactor evidence="1 5">
        <name>FAD</name>
        <dbReference type="ChEBI" id="CHEBI:57692"/>
    </cofactor>
</comment>
<gene>
    <name evidence="8" type="ORF">CHC_T00008591001</name>
</gene>